<organism evidence="1">
    <name type="scientific">marine sediment metagenome</name>
    <dbReference type="NCBI Taxonomy" id="412755"/>
    <lineage>
        <taxon>unclassified sequences</taxon>
        <taxon>metagenomes</taxon>
        <taxon>ecological metagenomes</taxon>
    </lineage>
</organism>
<gene>
    <name evidence="1" type="ORF">LCGC14_0594230</name>
</gene>
<protein>
    <submittedName>
        <fullName evidence="1">Uncharacterized protein</fullName>
    </submittedName>
</protein>
<comment type="caution">
    <text evidence="1">The sequence shown here is derived from an EMBL/GenBank/DDBJ whole genome shotgun (WGS) entry which is preliminary data.</text>
</comment>
<name>A0A0F9TYM5_9ZZZZ</name>
<evidence type="ECO:0000313" key="1">
    <source>
        <dbReference type="EMBL" id="KKN54241.1"/>
    </source>
</evidence>
<accession>A0A0F9TYM5</accession>
<dbReference type="AlphaFoldDB" id="A0A0F9TYM5"/>
<sequence length="90" mass="9505">MGGRSHAHAFDHSRMIGGPAAADGVIQVTWKTEDGIFSAYGTTAVGSITDTDTYAPGCQYTDVNLARVYVNEQTDITSAPSWVILGSHTS</sequence>
<reference evidence="1" key="1">
    <citation type="journal article" date="2015" name="Nature">
        <title>Complex archaea that bridge the gap between prokaryotes and eukaryotes.</title>
        <authorList>
            <person name="Spang A."/>
            <person name="Saw J.H."/>
            <person name="Jorgensen S.L."/>
            <person name="Zaremba-Niedzwiedzka K."/>
            <person name="Martijn J."/>
            <person name="Lind A.E."/>
            <person name="van Eijk R."/>
            <person name="Schleper C."/>
            <person name="Guy L."/>
            <person name="Ettema T.J."/>
        </authorList>
    </citation>
    <scope>NUCLEOTIDE SEQUENCE</scope>
</reference>
<proteinExistence type="predicted"/>
<dbReference type="EMBL" id="LAZR01000936">
    <property type="protein sequence ID" value="KKN54241.1"/>
    <property type="molecule type" value="Genomic_DNA"/>
</dbReference>